<keyword evidence="6 7" id="KW-0012">Acyltransferase</keyword>
<sequence>MIAINPIGIAFLVLYLFGSLFIVYYCACSSPSDSETAYFMQVTLPDVLWNRFTRVFGEEHFKNGPSQFLVVTYFCVVGGSWSVVFGRLYPWLLYDSPGLPNTHAVIGVFVFFACFGAWAIANASRPGIVTARSFRRYDHYPYDDLLFQTNTKCQTTKLFKIPRCKYDRMKYDGLIPRYDHYCGWTNNTYGEENYRWFLLFLLQHVIMCFYGTYVACLLFQEEITTKRLMDMTYFDRATGEKVNASKFLIFQYMFARRSKEIGVTLVMFLMGIALTCFLGYHIYITSMGQTTNENSKWGDVKKWYKAKQKMHRAAVEEAKVNPFETSTNSERSTDIGNAHGDSEKQESQESFDPGPIPKNLYNRGFVENWKEVFFPLSLRKDALERGGYTKAAILQQKQQQQERISKEAECPTGSLCLADGATNSSSPRSDKPKDV</sequence>
<keyword evidence="11" id="KW-1185">Reference proteome</keyword>
<evidence type="ECO:0000256" key="1">
    <source>
        <dbReference type="ARBA" id="ARBA00004141"/>
    </source>
</evidence>
<evidence type="ECO:0000256" key="8">
    <source>
        <dbReference type="SAM" id="MobiDB-lite"/>
    </source>
</evidence>
<feature type="transmembrane region" description="Helical" evidence="7">
    <location>
        <begin position="261"/>
        <end position="283"/>
    </location>
</feature>
<keyword evidence="3 7" id="KW-0812">Transmembrane</keyword>
<dbReference type="Proteomes" id="UP000291116">
    <property type="component" value="Unassembled WGS sequence"/>
</dbReference>
<dbReference type="PROSITE" id="PS50216">
    <property type="entry name" value="DHHC"/>
    <property type="match status" value="1"/>
</dbReference>
<accession>A0A448YWD6</accession>
<dbReference type="AlphaFoldDB" id="A0A448YWD6"/>
<dbReference type="GO" id="GO:0005783">
    <property type="term" value="C:endoplasmic reticulum"/>
    <property type="evidence" value="ECO:0007669"/>
    <property type="project" value="TreeGrafter"/>
</dbReference>
<keyword evidence="5 7" id="KW-0472">Membrane</keyword>
<reference evidence="10 11" key="1">
    <citation type="submission" date="2019-01" db="EMBL/GenBank/DDBJ databases">
        <authorList>
            <person name="Ferrante I. M."/>
        </authorList>
    </citation>
    <scope>NUCLEOTIDE SEQUENCE [LARGE SCALE GENOMIC DNA]</scope>
    <source>
        <strain evidence="10 11">B856</strain>
    </source>
</reference>
<comment type="catalytic activity">
    <reaction evidence="7">
        <text>L-cysteinyl-[protein] + hexadecanoyl-CoA = S-hexadecanoyl-L-cysteinyl-[protein] + CoA</text>
        <dbReference type="Rhea" id="RHEA:36683"/>
        <dbReference type="Rhea" id="RHEA-COMP:10131"/>
        <dbReference type="Rhea" id="RHEA-COMP:11032"/>
        <dbReference type="ChEBI" id="CHEBI:29950"/>
        <dbReference type="ChEBI" id="CHEBI:57287"/>
        <dbReference type="ChEBI" id="CHEBI:57379"/>
        <dbReference type="ChEBI" id="CHEBI:74151"/>
        <dbReference type="EC" id="2.3.1.225"/>
    </reaction>
</comment>
<comment type="similarity">
    <text evidence="7">Belongs to the DHHC palmitoyltransferase family.</text>
</comment>
<evidence type="ECO:0000256" key="2">
    <source>
        <dbReference type="ARBA" id="ARBA00022679"/>
    </source>
</evidence>
<comment type="domain">
    <text evidence="7">The DHHC domain is required for palmitoyltransferase activity.</text>
</comment>
<evidence type="ECO:0000256" key="5">
    <source>
        <dbReference type="ARBA" id="ARBA00023136"/>
    </source>
</evidence>
<comment type="subcellular location">
    <subcellularLocation>
        <location evidence="1">Membrane</location>
        <topology evidence="1">Multi-pass membrane protein</topology>
    </subcellularLocation>
</comment>
<feature type="transmembrane region" description="Helical" evidence="7">
    <location>
        <begin position="101"/>
        <end position="121"/>
    </location>
</feature>
<dbReference type="EMBL" id="CAACVS010000018">
    <property type="protein sequence ID" value="VEU34098.1"/>
    <property type="molecule type" value="Genomic_DNA"/>
</dbReference>
<name>A0A448YWD6_9STRA</name>
<dbReference type="InterPro" id="IPR001594">
    <property type="entry name" value="Palmitoyltrfase_DHHC"/>
</dbReference>
<feature type="transmembrane region" description="Helical" evidence="7">
    <location>
        <begin position="7"/>
        <end position="25"/>
    </location>
</feature>
<evidence type="ECO:0000256" key="3">
    <source>
        <dbReference type="ARBA" id="ARBA00022692"/>
    </source>
</evidence>
<dbReference type="OrthoDB" id="5977743at2759"/>
<dbReference type="Pfam" id="PF01529">
    <property type="entry name" value="DHHC"/>
    <property type="match status" value="1"/>
</dbReference>
<dbReference type="GO" id="GO:0019706">
    <property type="term" value="F:protein-cysteine S-palmitoyltransferase activity"/>
    <property type="evidence" value="ECO:0007669"/>
    <property type="project" value="UniProtKB-EC"/>
</dbReference>
<evidence type="ECO:0000313" key="11">
    <source>
        <dbReference type="Proteomes" id="UP000291116"/>
    </source>
</evidence>
<evidence type="ECO:0000313" key="10">
    <source>
        <dbReference type="EMBL" id="VEU34098.1"/>
    </source>
</evidence>
<evidence type="ECO:0000259" key="9">
    <source>
        <dbReference type="Pfam" id="PF01529"/>
    </source>
</evidence>
<dbReference type="EC" id="2.3.1.225" evidence="7"/>
<organism evidence="10 11">
    <name type="scientific">Pseudo-nitzschia multistriata</name>
    <dbReference type="NCBI Taxonomy" id="183589"/>
    <lineage>
        <taxon>Eukaryota</taxon>
        <taxon>Sar</taxon>
        <taxon>Stramenopiles</taxon>
        <taxon>Ochrophyta</taxon>
        <taxon>Bacillariophyta</taxon>
        <taxon>Bacillariophyceae</taxon>
        <taxon>Bacillariophycidae</taxon>
        <taxon>Bacillariales</taxon>
        <taxon>Bacillariaceae</taxon>
        <taxon>Pseudo-nitzschia</taxon>
    </lineage>
</organism>
<feature type="region of interest" description="Disordered" evidence="8">
    <location>
        <begin position="317"/>
        <end position="357"/>
    </location>
</feature>
<evidence type="ECO:0000256" key="4">
    <source>
        <dbReference type="ARBA" id="ARBA00022989"/>
    </source>
</evidence>
<dbReference type="GO" id="GO:0005794">
    <property type="term" value="C:Golgi apparatus"/>
    <property type="evidence" value="ECO:0007669"/>
    <property type="project" value="TreeGrafter"/>
</dbReference>
<feature type="region of interest" description="Disordered" evidence="8">
    <location>
        <begin position="396"/>
        <end position="435"/>
    </location>
</feature>
<feature type="transmembrane region" description="Helical" evidence="7">
    <location>
        <begin position="68"/>
        <end position="89"/>
    </location>
</feature>
<protein>
    <recommendedName>
        <fullName evidence="7">Palmitoyltransferase</fullName>
        <ecNumber evidence="7">2.3.1.225</ecNumber>
    </recommendedName>
</protein>
<dbReference type="InterPro" id="IPR039859">
    <property type="entry name" value="PFA4/ZDH16/20/ERF2-like"/>
</dbReference>
<dbReference type="PANTHER" id="PTHR22883">
    <property type="entry name" value="ZINC FINGER DHHC DOMAIN CONTAINING PROTEIN"/>
    <property type="match status" value="1"/>
</dbReference>
<evidence type="ECO:0000256" key="6">
    <source>
        <dbReference type="ARBA" id="ARBA00023315"/>
    </source>
</evidence>
<feature type="domain" description="Palmitoyltransferase DHHC" evidence="9">
    <location>
        <begin position="149"/>
        <end position="297"/>
    </location>
</feature>
<proteinExistence type="inferred from homology"/>
<evidence type="ECO:0000256" key="7">
    <source>
        <dbReference type="RuleBase" id="RU079119"/>
    </source>
</evidence>
<feature type="transmembrane region" description="Helical" evidence="7">
    <location>
        <begin position="196"/>
        <end position="219"/>
    </location>
</feature>
<dbReference type="GO" id="GO:0006612">
    <property type="term" value="P:protein targeting to membrane"/>
    <property type="evidence" value="ECO:0007669"/>
    <property type="project" value="TreeGrafter"/>
</dbReference>
<gene>
    <name evidence="10" type="ORF">PSNMU_V1.4_AUG-EV-PASAV3_0007920</name>
</gene>
<keyword evidence="2 7" id="KW-0808">Transferase</keyword>
<dbReference type="PANTHER" id="PTHR22883:SF445">
    <property type="entry name" value="PALMITOYLTRANSFERASE"/>
    <property type="match status" value="1"/>
</dbReference>
<keyword evidence="4 7" id="KW-1133">Transmembrane helix</keyword>
<dbReference type="GO" id="GO:0016020">
    <property type="term" value="C:membrane"/>
    <property type="evidence" value="ECO:0007669"/>
    <property type="project" value="UniProtKB-SubCell"/>
</dbReference>